<dbReference type="EMBL" id="LR796920">
    <property type="protein sequence ID" value="CAB4173880.1"/>
    <property type="molecule type" value="Genomic_DNA"/>
</dbReference>
<name>A0A6J5PPT6_9CAUD</name>
<proteinExistence type="predicted"/>
<dbReference type="EMBL" id="LR796984">
    <property type="protein sequence ID" value="CAB4179688.1"/>
    <property type="molecule type" value="Genomic_DNA"/>
</dbReference>
<protein>
    <submittedName>
        <fullName evidence="1">Uncharacterized protein</fullName>
    </submittedName>
</protein>
<evidence type="ECO:0000313" key="2">
    <source>
        <dbReference type="EMBL" id="CAB4179688.1"/>
    </source>
</evidence>
<organism evidence="1">
    <name type="scientific">uncultured Caudovirales phage</name>
    <dbReference type="NCBI Taxonomy" id="2100421"/>
    <lineage>
        <taxon>Viruses</taxon>
        <taxon>Duplodnaviria</taxon>
        <taxon>Heunggongvirae</taxon>
        <taxon>Uroviricota</taxon>
        <taxon>Caudoviricetes</taxon>
        <taxon>Peduoviridae</taxon>
        <taxon>Maltschvirus</taxon>
        <taxon>Maltschvirus maltsch</taxon>
    </lineage>
</organism>
<gene>
    <name evidence="2" type="ORF">UFOVP1035_5</name>
    <name evidence="3" type="ORF">UFOVP1181_111</name>
    <name evidence="1" type="ORF">UFOVP965_9</name>
</gene>
<evidence type="ECO:0000313" key="3">
    <source>
        <dbReference type="EMBL" id="CAB4188813.1"/>
    </source>
</evidence>
<reference evidence="1" key="1">
    <citation type="submission" date="2020-05" db="EMBL/GenBank/DDBJ databases">
        <authorList>
            <person name="Chiriac C."/>
            <person name="Salcher M."/>
            <person name="Ghai R."/>
            <person name="Kavagutti S V."/>
        </authorList>
    </citation>
    <scope>NUCLEOTIDE SEQUENCE</scope>
</reference>
<evidence type="ECO:0000313" key="1">
    <source>
        <dbReference type="EMBL" id="CAB4173880.1"/>
    </source>
</evidence>
<dbReference type="EMBL" id="LR797127">
    <property type="protein sequence ID" value="CAB4188813.1"/>
    <property type="molecule type" value="Genomic_DNA"/>
</dbReference>
<accession>A0A6J5PPT6</accession>
<sequence>MPRYEYKCDTCNRDYLEQRTAEEPHYVTDCECGGKFVLVE</sequence>